<evidence type="ECO:0000256" key="9">
    <source>
        <dbReference type="ARBA" id="ARBA00023136"/>
    </source>
</evidence>
<evidence type="ECO:0000313" key="23">
    <source>
        <dbReference type="EMBL" id="ESO04873.1"/>
    </source>
</evidence>
<keyword evidence="5" id="KW-0732">Signal</keyword>
<evidence type="ECO:0000256" key="3">
    <source>
        <dbReference type="ARBA" id="ARBA00022475"/>
    </source>
</evidence>
<keyword evidence="6 20" id="KW-1133">Transmembrane helix</keyword>
<keyword evidence="8 20" id="KW-0406">Ion transport</keyword>
<evidence type="ECO:0000256" key="18">
    <source>
        <dbReference type="ARBA" id="ARBA00034104"/>
    </source>
</evidence>
<keyword evidence="9 20" id="KW-0472">Membrane</keyword>
<dbReference type="GeneID" id="20195773"/>
<evidence type="ECO:0000256" key="14">
    <source>
        <dbReference type="ARBA" id="ARBA00023214"/>
    </source>
</evidence>
<reference evidence="24" key="3">
    <citation type="submission" date="2015-06" db="UniProtKB">
        <authorList>
            <consortium name="EnsemblMetazoa"/>
        </authorList>
    </citation>
    <scope>IDENTIFICATION</scope>
</reference>
<dbReference type="InterPro" id="IPR006201">
    <property type="entry name" value="Neur_channel"/>
</dbReference>
<evidence type="ECO:0000256" key="12">
    <source>
        <dbReference type="ARBA" id="ARBA00023173"/>
    </source>
</evidence>
<dbReference type="InterPro" id="IPR036734">
    <property type="entry name" value="Neur_chan_lig-bd_sf"/>
</dbReference>
<accession>T1EGS3</accession>
<evidence type="ECO:0000256" key="11">
    <source>
        <dbReference type="ARBA" id="ARBA00023170"/>
    </source>
</evidence>
<reference evidence="23 25" key="2">
    <citation type="journal article" date="2013" name="Nature">
        <title>Insights into bilaterian evolution from three spiralian genomes.</title>
        <authorList>
            <person name="Simakov O."/>
            <person name="Marletaz F."/>
            <person name="Cho S.J."/>
            <person name="Edsinger-Gonzales E."/>
            <person name="Havlak P."/>
            <person name="Hellsten U."/>
            <person name="Kuo D.H."/>
            <person name="Larsson T."/>
            <person name="Lv J."/>
            <person name="Arendt D."/>
            <person name="Savage R."/>
            <person name="Osoegawa K."/>
            <person name="de Jong P."/>
            <person name="Grimwood J."/>
            <person name="Chapman J.A."/>
            <person name="Shapiro H."/>
            <person name="Aerts A."/>
            <person name="Otillar R.P."/>
            <person name="Terry A.Y."/>
            <person name="Boore J.L."/>
            <person name="Grigoriev I.V."/>
            <person name="Lindberg D.R."/>
            <person name="Seaver E.C."/>
            <person name="Weisblat D.A."/>
            <person name="Putnam N.H."/>
            <person name="Rokhsar D.S."/>
        </authorList>
    </citation>
    <scope>NUCLEOTIDE SEQUENCE</scope>
</reference>
<dbReference type="GO" id="GO:0051932">
    <property type="term" value="P:synaptic transmission, GABAergic"/>
    <property type="evidence" value="ECO:0000318"/>
    <property type="project" value="GO_Central"/>
</dbReference>
<gene>
    <name evidence="24" type="primary">20195773</name>
    <name evidence="23" type="ORF">HELRODRAFT_121545</name>
</gene>
<dbReference type="EnsemblMetazoa" id="HelroT121545">
    <property type="protein sequence ID" value="HelroP121545"/>
    <property type="gene ID" value="HelroG121545"/>
</dbReference>
<keyword evidence="10" id="KW-1015">Disulfide bond</keyword>
<evidence type="ECO:0000256" key="1">
    <source>
        <dbReference type="ARBA" id="ARBA00010180"/>
    </source>
</evidence>
<organism evidence="24 25">
    <name type="scientific">Helobdella robusta</name>
    <name type="common">Californian leech</name>
    <dbReference type="NCBI Taxonomy" id="6412"/>
    <lineage>
        <taxon>Eukaryota</taxon>
        <taxon>Metazoa</taxon>
        <taxon>Spiralia</taxon>
        <taxon>Lophotrochozoa</taxon>
        <taxon>Annelida</taxon>
        <taxon>Clitellata</taxon>
        <taxon>Hirudinea</taxon>
        <taxon>Rhynchobdellida</taxon>
        <taxon>Glossiphoniidae</taxon>
        <taxon>Helobdella</taxon>
    </lineage>
</organism>
<dbReference type="Pfam" id="PF02931">
    <property type="entry name" value="Neur_chan_LBD"/>
    <property type="match status" value="1"/>
</dbReference>
<dbReference type="PANTHER" id="PTHR18945">
    <property type="entry name" value="NEUROTRANSMITTER GATED ION CHANNEL"/>
    <property type="match status" value="1"/>
</dbReference>
<dbReference type="GO" id="GO:0005254">
    <property type="term" value="F:chloride channel activity"/>
    <property type="evidence" value="ECO:0007669"/>
    <property type="project" value="UniProtKB-KW"/>
</dbReference>
<keyword evidence="2 20" id="KW-0813">Transport</keyword>
<dbReference type="eggNOG" id="KOG3643">
    <property type="taxonomic scope" value="Eukaryota"/>
</dbReference>
<evidence type="ECO:0000256" key="15">
    <source>
        <dbReference type="ARBA" id="ARBA00023257"/>
    </source>
</evidence>
<feature type="transmembrane region" description="Helical" evidence="20">
    <location>
        <begin position="214"/>
        <end position="235"/>
    </location>
</feature>
<keyword evidence="17 20" id="KW-0407">Ion channel</keyword>
<dbReference type="GO" id="GO:0045211">
    <property type="term" value="C:postsynaptic membrane"/>
    <property type="evidence" value="ECO:0007669"/>
    <property type="project" value="UniProtKB-SubCell"/>
</dbReference>
<evidence type="ECO:0000313" key="25">
    <source>
        <dbReference type="Proteomes" id="UP000015101"/>
    </source>
</evidence>
<keyword evidence="14" id="KW-0868">Chloride</keyword>
<feature type="transmembrane region" description="Helical" evidence="20">
    <location>
        <begin position="279"/>
        <end position="301"/>
    </location>
</feature>
<dbReference type="InterPro" id="IPR038050">
    <property type="entry name" value="Neuro_actylchol_rec"/>
</dbReference>
<keyword evidence="15" id="KW-0628">Postsynaptic cell membrane</keyword>
<sequence>DVTDLLDSLFIGYDKRLRPNYKGQPVIVGVTLHIIKFSSISEANMDFTIEFFFVQHWTDDRLKFDSSTFNITSHELYISNVMLDKLWWPDTFFANAKNAKFHEATARNMFLKLSENGTVTLSIRLTVVVSCMMDLTYFPMDKQICSLVIESYAYSTRHIAYNWLGRADQSVTTNNNCQMIEAKVIGIKVINKTTILSTGLFSSLSCLFYLKRNLIYYIIHTYMPSTLIVVSSWLSFWLPKDAGPARIALGITTVLTITTLMSASNASLPKISYLKSIDLYTITCFLFIFASIVEYAIVSYVS</sequence>
<dbReference type="InterPro" id="IPR006029">
    <property type="entry name" value="Neurotrans-gated_channel_TM"/>
</dbReference>
<dbReference type="CDD" id="cd18990">
    <property type="entry name" value="LGIC_ECD_GABAAR"/>
    <property type="match status" value="1"/>
</dbReference>
<evidence type="ECO:0000259" key="22">
    <source>
        <dbReference type="Pfam" id="PF02932"/>
    </source>
</evidence>
<dbReference type="Gene3D" id="2.70.170.10">
    <property type="entry name" value="Neurotransmitter-gated ion-channel ligand-binding domain"/>
    <property type="match status" value="1"/>
</dbReference>
<dbReference type="InterPro" id="IPR018000">
    <property type="entry name" value="Neurotransmitter_ion_chnl_CS"/>
</dbReference>
<feature type="transmembrane region" description="Helical" evidence="20">
    <location>
        <begin position="247"/>
        <end position="267"/>
    </location>
</feature>
<evidence type="ECO:0000256" key="8">
    <source>
        <dbReference type="ARBA" id="ARBA00023065"/>
    </source>
</evidence>
<keyword evidence="7" id="KW-0770">Synapse</keyword>
<dbReference type="InParanoid" id="T1EGS3"/>
<reference evidence="25" key="1">
    <citation type="submission" date="2012-12" db="EMBL/GenBank/DDBJ databases">
        <authorList>
            <person name="Hellsten U."/>
            <person name="Grimwood J."/>
            <person name="Chapman J.A."/>
            <person name="Shapiro H."/>
            <person name="Aerts A."/>
            <person name="Otillar R.P."/>
            <person name="Terry A.Y."/>
            <person name="Boore J.L."/>
            <person name="Simakov O."/>
            <person name="Marletaz F."/>
            <person name="Cho S.-J."/>
            <person name="Edsinger-Gonzales E."/>
            <person name="Havlak P."/>
            <person name="Kuo D.-H."/>
            <person name="Larsson T."/>
            <person name="Lv J."/>
            <person name="Arendt D."/>
            <person name="Savage R."/>
            <person name="Osoegawa K."/>
            <person name="de Jong P."/>
            <person name="Lindberg D.R."/>
            <person name="Seaver E.C."/>
            <person name="Weisblat D.A."/>
            <person name="Putnam N.H."/>
            <person name="Grigoriev I.V."/>
            <person name="Rokhsar D.S."/>
        </authorList>
    </citation>
    <scope>NUCLEOTIDE SEQUENCE</scope>
</reference>
<keyword evidence="12" id="KW-0869">Chloride channel</keyword>
<dbReference type="Gene3D" id="1.20.58.390">
    <property type="entry name" value="Neurotransmitter-gated ion-channel transmembrane domain"/>
    <property type="match status" value="1"/>
</dbReference>
<dbReference type="EMBL" id="KB096411">
    <property type="protein sequence ID" value="ESO04873.1"/>
    <property type="molecule type" value="Genomic_DNA"/>
</dbReference>
<evidence type="ECO:0000256" key="16">
    <source>
        <dbReference type="ARBA" id="ARBA00023286"/>
    </source>
</evidence>
<dbReference type="PRINTS" id="PR00252">
    <property type="entry name" value="NRIONCHANNEL"/>
</dbReference>
<protein>
    <recommendedName>
        <fullName evidence="19">Gamma-aminobutyric acid receptor subunit beta</fullName>
    </recommendedName>
</protein>
<evidence type="ECO:0000256" key="5">
    <source>
        <dbReference type="ARBA" id="ARBA00022729"/>
    </source>
</evidence>
<evidence type="ECO:0000256" key="19">
    <source>
        <dbReference type="ARBA" id="ARBA00071250"/>
    </source>
</evidence>
<dbReference type="KEGG" id="hro:HELRODRAFT_121545"/>
<evidence type="ECO:0000256" key="7">
    <source>
        <dbReference type="ARBA" id="ARBA00023018"/>
    </source>
</evidence>
<dbReference type="InterPro" id="IPR036719">
    <property type="entry name" value="Neuro-gated_channel_TM_sf"/>
</dbReference>
<evidence type="ECO:0000256" key="4">
    <source>
        <dbReference type="ARBA" id="ARBA00022692"/>
    </source>
</evidence>
<dbReference type="PRINTS" id="PR00253">
    <property type="entry name" value="GABAARECEPTR"/>
</dbReference>
<dbReference type="GO" id="GO:0005230">
    <property type="term" value="F:extracellular ligand-gated monoatomic ion channel activity"/>
    <property type="evidence" value="ECO:0007669"/>
    <property type="project" value="InterPro"/>
</dbReference>
<evidence type="ECO:0000259" key="21">
    <source>
        <dbReference type="Pfam" id="PF02931"/>
    </source>
</evidence>
<keyword evidence="16" id="KW-1071">Ligand-gated ion channel</keyword>
<dbReference type="Pfam" id="PF02932">
    <property type="entry name" value="Neur_chan_memb"/>
    <property type="match status" value="1"/>
</dbReference>
<dbReference type="PROSITE" id="PS00236">
    <property type="entry name" value="NEUROTR_ION_CHANNEL"/>
    <property type="match status" value="1"/>
</dbReference>
<dbReference type="STRING" id="6412.T1EGS3"/>
<dbReference type="Proteomes" id="UP000015101">
    <property type="component" value="Unassembled WGS sequence"/>
</dbReference>
<feature type="domain" description="Neurotransmitter-gated ion-channel ligand-binding" evidence="21">
    <location>
        <begin position="3"/>
        <end position="212"/>
    </location>
</feature>
<dbReference type="OrthoDB" id="203862at2759"/>
<evidence type="ECO:0000256" key="17">
    <source>
        <dbReference type="ARBA" id="ARBA00023303"/>
    </source>
</evidence>
<proteinExistence type="inferred from homology"/>
<dbReference type="CTD" id="20195773"/>
<dbReference type="SUPFAM" id="SSF90112">
    <property type="entry name" value="Neurotransmitter-gated ion-channel transmembrane pore"/>
    <property type="match status" value="1"/>
</dbReference>
<name>T1EGS3_HELRO</name>
<dbReference type="GO" id="GO:1902476">
    <property type="term" value="P:chloride transmembrane transport"/>
    <property type="evidence" value="ECO:0000318"/>
    <property type="project" value="GO_Central"/>
</dbReference>
<dbReference type="GO" id="GO:0034707">
    <property type="term" value="C:chloride channel complex"/>
    <property type="evidence" value="ECO:0007669"/>
    <property type="project" value="UniProtKB-KW"/>
</dbReference>
<evidence type="ECO:0000256" key="10">
    <source>
        <dbReference type="ARBA" id="ARBA00023157"/>
    </source>
</evidence>
<dbReference type="GO" id="GO:0004890">
    <property type="term" value="F:GABA-A receptor activity"/>
    <property type="evidence" value="ECO:0000318"/>
    <property type="project" value="GO_Central"/>
</dbReference>
<feature type="domain" description="Neurotransmitter-gated ion-channel transmembrane" evidence="22">
    <location>
        <begin position="221"/>
        <end position="301"/>
    </location>
</feature>
<dbReference type="NCBIfam" id="TIGR00860">
    <property type="entry name" value="LIC"/>
    <property type="match status" value="1"/>
</dbReference>
<dbReference type="SUPFAM" id="SSF63712">
    <property type="entry name" value="Nicotinic receptor ligand binding domain-like"/>
    <property type="match status" value="1"/>
</dbReference>
<keyword evidence="11" id="KW-0675">Receptor</keyword>
<dbReference type="CDD" id="cd19049">
    <property type="entry name" value="LGIC_TM_anion"/>
    <property type="match status" value="1"/>
</dbReference>
<dbReference type="FunFam" id="2.70.170.10:FF:000021">
    <property type="entry name" value="Gamma-aminobutyric acid receptor isoform 3b"/>
    <property type="match status" value="1"/>
</dbReference>
<dbReference type="InterPro" id="IPR006202">
    <property type="entry name" value="Neur_chan_lig-bd"/>
</dbReference>
<dbReference type="OMA" id="FHEATAR"/>
<dbReference type="EMBL" id="AMQM01003955">
    <property type="status" value="NOT_ANNOTATED_CDS"/>
    <property type="molecule type" value="Genomic_DNA"/>
</dbReference>
<evidence type="ECO:0000256" key="2">
    <source>
        <dbReference type="ARBA" id="ARBA00022448"/>
    </source>
</evidence>
<evidence type="ECO:0000313" key="24">
    <source>
        <dbReference type="EnsemblMetazoa" id="HelroP121545"/>
    </source>
</evidence>
<dbReference type="HOGENOM" id="CLU_010920_3_1_1"/>
<evidence type="ECO:0000256" key="6">
    <source>
        <dbReference type="ARBA" id="ARBA00022989"/>
    </source>
</evidence>
<comment type="similarity">
    <text evidence="1">Belongs to the ligand-gated ion channel (TC 1.A.9) family. Gamma-aminobutyric acid receptor (TC 1.A.9.5) subfamily.</text>
</comment>
<keyword evidence="4 20" id="KW-0812">Transmembrane</keyword>
<dbReference type="InterPro" id="IPR006028">
    <property type="entry name" value="GABAA/Glycine_rcpt"/>
</dbReference>
<dbReference type="AlphaFoldDB" id="T1EGS3"/>
<dbReference type="RefSeq" id="XP_009016806.1">
    <property type="nucleotide sequence ID" value="XM_009018558.1"/>
</dbReference>
<dbReference type="GO" id="GO:1902711">
    <property type="term" value="C:GABA-A receptor complex"/>
    <property type="evidence" value="ECO:0000318"/>
    <property type="project" value="GO_Central"/>
</dbReference>
<keyword evidence="3" id="KW-1003">Cell membrane</keyword>
<evidence type="ECO:0000256" key="20">
    <source>
        <dbReference type="RuleBase" id="RU000687"/>
    </source>
</evidence>
<evidence type="ECO:0000256" key="13">
    <source>
        <dbReference type="ARBA" id="ARBA00023180"/>
    </source>
</evidence>
<keyword evidence="13" id="KW-0325">Glycoprotein</keyword>
<comment type="caution">
    <text evidence="20">Lacks conserved residue(s) required for the propagation of feature annotation.</text>
</comment>
<keyword evidence="25" id="KW-1185">Reference proteome</keyword>
<comment type="subcellular location">
    <subcellularLocation>
        <location evidence="18">Postsynaptic cell membrane</location>
        <topology evidence="18">Multi-pass membrane protein</topology>
    </subcellularLocation>
</comment>